<name>A0AAN8AV21_ELEMC</name>
<reference evidence="1 2" key="1">
    <citation type="journal article" date="2023" name="Genes (Basel)">
        <title>Chromosome-Level Genome Assembly and Circadian Gene Repertoire of the Patagonia Blennie Eleginops maclovinus-The Closest Ancestral Proxy of Antarctic Cryonotothenioids.</title>
        <authorList>
            <person name="Cheng C.C."/>
            <person name="Rivera-Colon A.G."/>
            <person name="Minhas B.F."/>
            <person name="Wilson L."/>
            <person name="Rayamajhi N."/>
            <person name="Vargas-Chacoff L."/>
            <person name="Catchen J.M."/>
        </authorList>
    </citation>
    <scope>NUCLEOTIDE SEQUENCE [LARGE SCALE GENOMIC DNA]</scope>
    <source>
        <strain evidence="1">JMC-PN-2008</strain>
    </source>
</reference>
<dbReference type="AlphaFoldDB" id="A0AAN8AV21"/>
<gene>
    <name evidence="1" type="ORF">PBY51_009422</name>
</gene>
<evidence type="ECO:0000313" key="1">
    <source>
        <dbReference type="EMBL" id="KAK5868403.1"/>
    </source>
</evidence>
<evidence type="ECO:0000313" key="2">
    <source>
        <dbReference type="Proteomes" id="UP001346869"/>
    </source>
</evidence>
<dbReference type="Proteomes" id="UP001346869">
    <property type="component" value="Unassembled WGS sequence"/>
</dbReference>
<proteinExistence type="predicted"/>
<protein>
    <submittedName>
        <fullName evidence="1">Uncharacterized protein</fullName>
    </submittedName>
</protein>
<organism evidence="1 2">
    <name type="scientific">Eleginops maclovinus</name>
    <name type="common">Patagonian blennie</name>
    <name type="synonym">Eleginus maclovinus</name>
    <dbReference type="NCBI Taxonomy" id="56733"/>
    <lineage>
        <taxon>Eukaryota</taxon>
        <taxon>Metazoa</taxon>
        <taxon>Chordata</taxon>
        <taxon>Craniata</taxon>
        <taxon>Vertebrata</taxon>
        <taxon>Euteleostomi</taxon>
        <taxon>Actinopterygii</taxon>
        <taxon>Neopterygii</taxon>
        <taxon>Teleostei</taxon>
        <taxon>Neoteleostei</taxon>
        <taxon>Acanthomorphata</taxon>
        <taxon>Eupercaria</taxon>
        <taxon>Perciformes</taxon>
        <taxon>Notothenioidei</taxon>
        <taxon>Eleginopidae</taxon>
        <taxon>Eleginops</taxon>
    </lineage>
</organism>
<accession>A0AAN8AV21</accession>
<sequence>MPELLGGVLGDFLSEGSSRCRNVIHPRSKNNQCPCRRWHCKACGALMQPALLPSSEDAGRMELIAAQS</sequence>
<dbReference type="EMBL" id="JAUZQC010000007">
    <property type="protein sequence ID" value="KAK5868403.1"/>
    <property type="molecule type" value="Genomic_DNA"/>
</dbReference>
<reference evidence="1 2" key="2">
    <citation type="journal article" date="2023" name="Mol. Biol. Evol.">
        <title>Genomics of Secondarily Temperate Adaptation in the Only Non-Antarctic Icefish.</title>
        <authorList>
            <person name="Rivera-Colon A.G."/>
            <person name="Rayamajhi N."/>
            <person name="Minhas B.F."/>
            <person name="Madrigal G."/>
            <person name="Bilyk K.T."/>
            <person name="Yoon V."/>
            <person name="Hune M."/>
            <person name="Gregory S."/>
            <person name="Cheng C.H.C."/>
            <person name="Catchen J.M."/>
        </authorList>
    </citation>
    <scope>NUCLEOTIDE SEQUENCE [LARGE SCALE GENOMIC DNA]</scope>
    <source>
        <strain evidence="1">JMC-PN-2008</strain>
    </source>
</reference>
<comment type="caution">
    <text evidence="1">The sequence shown here is derived from an EMBL/GenBank/DDBJ whole genome shotgun (WGS) entry which is preliminary data.</text>
</comment>
<keyword evidence="2" id="KW-1185">Reference proteome</keyword>